<feature type="non-terminal residue" evidence="3">
    <location>
        <position position="1"/>
    </location>
</feature>
<accession>A0A7K4RGN3</accession>
<dbReference type="PANTHER" id="PTHR17469">
    <property type="entry name" value="SPERM SPECIFIC ANTIGEN 2-RELATED"/>
    <property type="match status" value="1"/>
</dbReference>
<keyword evidence="4" id="KW-1185">Reference proteome</keyword>
<evidence type="ECO:0000259" key="2">
    <source>
        <dbReference type="SMART" id="SM01257"/>
    </source>
</evidence>
<protein>
    <submittedName>
        <fullName evidence="3">TESP1 protein</fullName>
    </submittedName>
</protein>
<organism evidence="3 4">
    <name type="scientific">Neopipo cinnamomea</name>
    <dbReference type="NCBI Taxonomy" id="456388"/>
    <lineage>
        <taxon>Eukaryota</taxon>
        <taxon>Metazoa</taxon>
        <taxon>Chordata</taxon>
        <taxon>Craniata</taxon>
        <taxon>Vertebrata</taxon>
        <taxon>Euteleostomi</taxon>
        <taxon>Archelosauria</taxon>
        <taxon>Archosauria</taxon>
        <taxon>Dinosauria</taxon>
        <taxon>Saurischia</taxon>
        <taxon>Theropoda</taxon>
        <taxon>Coelurosauria</taxon>
        <taxon>Aves</taxon>
        <taxon>Neognathae</taxon>
        <taxon>Neoaves</taxon>
        <taxon>Telluraves</taxon>
        <taxon>Australaves</taxon>
        <taxon>Passeriformes</taxon>
        <taxon>Tyrannidae</taxon>
        <taxon>Neopipo</taxon>
    </lineage>
</organism>
<feature type="non-terminal residue" evidence="3">
    <location>
        <position position="138"/>
    </location>
</feature>
<dbReference type="Pfam" id="PF14722">
    <property type="entry name" value="KRAP_IP3R_bind"/>
    <property type="match status" value="1"/>
</dbReference>
<dbReference type="InterPro" id="IPR029325">
    <property type="entry name" value="ITPR-bd"/>
</dbReference>
<dbReference type="AlphaFoldDB" id="A0A7K4RGN3"/>
<evidence type="ECO:0000313" key="4">
    <source>
        <dbReference type="Proteomes" id="UP000556200"/>
    </source>
</evidence>
<gene>
    <name evidence="3" type="primary">Tespa1</name>
    <name evidence="3" type="ORF">NEOCIN_R15142</name>
</gene>
<evidence type="ECO:0000313" key="3">
    <source>
        <dbReference type="EMBL" id="NWQ72528.1"/>
    </source>
</evidence>
<dbReference type="EMBL" id="VYZA01005822">
    <property type="protein sequence ID" value="NWQ72528.1"/>
    <property type="molecule type" value="Genomic_DNA"/>
</dbReference>
<evidence type="ECO:0000256" key="1">
    <source>
        <dbReference type="SAM" id="MobiDB-lite"/>
    </source>
</evidence>
<feature type="domain" description="ITPR-interacting" evidence="2">
    <location>
        <begin position="1"/>
        <end position="130"/>
    </location>
</feature>
<name>A0A7K4RGN3_9TYRA</name>
<dbReference type="SMART" id="SM01257">
    <property type="entry name" value="KRAP_IP3R_bind"/>
    <property type="match status" value="1"/>
</dbReference>
<dbReference type="GO" id="GO:0005102">
    <property type="term" value="F:signaling receptor binding"/>
    <property type="evidence" value="ECO:0007669"/>
    <property type="project" value="InterPro"/>
</dbReference>
<sequence length="138" mass="14968">WCQSDAEEILFDLGFVGSDSGGASRVPPRFFSAPSRAHGIDFQLFLRSQARRLQTEDPCLLLASRFQQLQALAATADAFFCLHSRASRTPVRPIGPRPCRDIADTAPRPCRDIPPAPPGGRFKRAGTSLCLYATPPGG</sequence>
<dbReference type="PANTHER" id="PTHR17469:SF1">
    <property type="entry name" value="PROTEIN TESPA1"/>
    <property type="match status" value="1"/>
</dbReference>
<reference evidence="3 4" key="1">
    <citation type="submission" date="2019-09" db="EMBL/GenBank/DDBJ databases">
        <title>Bird 10,000 Genomes (B10K) Project - Family phase.</title>
        <authorList>
            <person name="Zhang G."/>
        </authorList>
    </citation>
    <scope>NUCLEOTIDE SEQUENCE [LARGE SCALE GENOMIC DNA]</scope>
    <source>
        <strain evidence="3">B10K-DU-004-15</strain>
        <tissue evidence="3">Mixed tissue sample</tissue>
    </source>
</reference>
<proteinExistence type="predicted"/>
<dbReference type="Proteomes" id="UP000556200">
    <property type="component" value="Unassembled WGS sequence"/>
</dbReference>
<dbReference type="InterPro" id="IPR043444">
    <property type="entry name" value="TESPA1-like"/>
</dbReference>
<comment type="caution">
    <text evidence="3">The sequence shown here is derived from an EMBL/GenBank/DDBJ whole genome shotgun (WGS) entry which is preliminary data.</text>
</comment>
<feature type="region of interest" description="Disordered" evidence="1">
    <location>
        <begin position="93"/>
        <end position="122"/>
    </location>
</feature>